<keyword evidence="6" id="KW-0862">Zinc</keyword>
<protein>
    <recommendedName>
        <fullName evidence="4">L-ribulose-5-phosphate 4-epimerase</fullName>
        <ecNumber evidence="4">5.1.3.4</ecNumber>
    </recommendedName>
</protein>
<evidence type="ECO:0000256" key="5">
    <source>
        <dbReference type="ARBA" id="ARBA00022723"/>
    </source>
</evidence>
<sequence>MFTELKREAYEANLEIPKQGLAIYTFGNVSAFDAARGVFAIKPSGVPYEQLTPDSMVIVDLDGEIVEGNGRPSSDTKTHAVLYRAFAGIGGICHSHSMYAVAWAQACREIPVFGTTHADHLTEPIPVTQPMDDAAIERDYEVETGHQIVERLRGLDPHEVEMIIVACHGPFTWGKTAQQAVYNSRVLEEIAQMAYLTRTINPVAPPIKETLIRKHYLRKHGAGAYYGQASEAAREGEPGQVETPDTVDGLK</sequence>
<dbReference type="InterPro" id="IPR050197">
    <property type="entry name" value="Aldolase_class_II_sugar_metab"/>
</dbReference>
<dbReference type="Proteomes" id="UP000826462">
    <property type="component" value="Chromosome 2"/>
</dbReference>
<evidence type="ECO:0000256" key="3">
    <source>
        <dbReference type="ARBA" id="ARBA00010037"/>
    </source>
</evidence>
<comment type="cofactor">
    <cofactor evidence="2">
        <name>Zn(2+)</name>
        <dbReference type="ChEBI" id="CHEBI:29105"/>
    </cofactor>
</comment>
<dbReference type="InterPro" id="IPR001303">
    <property type="entry name" value="Aldolase_II/adducin_N"/>
</dbReference>
<dbReference type="GO" id="GO:0008742">
    <property type="term" value="F:L-ribulose-phosphate 4-epimerase activity"/>
    <property type="evidence" value="ECO:0007669"/>
    <property type="project" value="UniProtKB-EC"/>
</dbReference>
<reference evidence="9 10" key="1">
    <citation type="submission" date="2021-07" db="EMBL/GenBank/DDBJ databases">
        <title>Paraburkholderia edwinii protects Aspergillus sp. from phenazines by acting as a toxin sponge.</title>
        <authorList>
            <person name="Dahlstrom K.M."/>
            <person name="Newman D.K."/>
        </authorList>
    </citation>
    <scope>NUCLEOTIDE SEQUENCE [LARGE SCALE GENOMIC DNA]</scope>
    <source>
        <strain evidence="9 10">Pe01</strain>
    </source>
</reference>
<dbReference type="InterPro" id="IPR036409">
    <property type="entry name" value="Aldolase_II/adducin_N_sf"/>
</dbReference>
<dbReference type="NCBIfam" id="NF006047">
    <property type="entry name" value="PRK08193.1"/>
    <property type="match status" value="1"/>
</dbReference>
<gene>
    <name evidence="9" type="primary">araD</name>
    <name evidence="9" type="ORF">KZJ38_27130</name>
</gene>
<dbReference type="Gene3D" id="3.40.225.10">
    <property type="entry name" value="Class II aldolase/adducin N-terminal domain"/>
    <property type="match status" value="1"/>
</dbReference>
<comment type="similarity">
    <text evidence="3">Belongs to the aldolase class II family. AraD/FucA subfamily.</text>
</comment>
<dbReference type="EMBL" id="CP080096">
    <property type="protein sequence ID" value="QYD73314.1"/>
    <property type="molecule type" value="Genomic_DNA"/>
</dbReference>
<dbReference type="SUPFAM" id="SSF53639">
    <property type="entry name" value="AraD/HMP-PK domain-like"/>
    <property type="match status" value="1"/>
</dbReference>
<name>A0ABX8V272_9BURK</name>
<dbReference type="RefSeq" id="WP_219803052.1">
    <property type="nucleotide sequence ID" value="NZ_CP080096.1"/>
</dbReference>
<dbReference type="PANTHER" id="PTHR22789:SF8">
    <property type="entry name" value="L-RIBULOSE-5-PHOSPHATE 4-EPIMERASE SGBE"/>
    <property type="match status" value="1"/>
</dbReference>
<evidence type="ECO:0000256" key="2">
    <source>
        <dbReference type="ARBA" id="ARBA00001947"/>
    </source>
</evidence>
<organism evidence="9 10">
    <name type="scientific">Paraburkholderia edwinii</name>
    <dbReference type="NCBI Taxonomy" id="2861782"/>
    <lineage>
        <taxon>Bacteria</taxon>
        <taxon>Pseudomonadati</taxon>
        <taxon>Pseudomonadota</taxon>
        <taxon>Betaproteobacteria</taxon>
        <taxon>Burkholderiales</taxon>
        <taxon>Burkholderiaceae</taxon>
        <taxon>Paraburkholderia</taxon>
    </lineage>
</organism>
<evidence type="ECO:0000256" key="1">
    <source>
        <dbReference type="ARBA" id="ARBA00001726"/>
    </source>
</evidence>
<evidence type="ECO:0000313" key="10">
    <source>
        <dbReference type="Proteomes" id="UP000826462"/>
    </source>
</evidence>
<feature type="region of interest" description="Disordered" evidence="7">
    <location>
        <begin position="228"/>
        <end position="251"/>
    </location>
</feature>
<proteinExistence type="inferred from homology"/>
<comment type="catalytic activity">
    <reaction evidence="1">
        <text>L-ribulose 5-phosphate = D-xylulose 5-phosphate</text>
        <dbReference type="Rhea" id="RHEA:22368"/>
        <dbReference type="ChEBI" id="CHEBI:57737"/>
        <dbReference type="ChEBI" id="CHEBI:58226"/>
        <dbReference type="EC" id="5.1.3.4"/>
    </reaction>
</comment>
<evidence type="ECO:0000313" key="9">
    <source>
        <dbReference type="EMBL" id="QYD73314.1"/>
    </source>
</evidence>
<evidence type="ECO:0000259" key="8">
    <source>
        <dbReference type="SMART" id="SM01007"/>
    </source>
</evidence>
<dbReference type="PANTHER" id="PTHR22789">
    <property type="entry name" value="FUCULOSE PHOSPHATE ALDOLASE"/>
    <property type="match status" value="1"/>
</dbReference>
<keyword evidence="9" id="KW-0413">Isomerase</keyword>
<evidence type="ECO:0000256" key="7">
    <source>
        <dbReference type="SAM" id="MobiDB-lite"/>
    </source>
</evidence>
<dbReference type="Pfam" id="PF00596">
    <property type="entry name" value="Aldolase_II"/>
    <property type="match status" value="1"/>
</dbReference>
<accession>A0ABX8V272</accession>
<feature type="domain" description="Class II aldolase/adducin N-terminal" evidence="8">
    <location>
        <begin position="7"/>
        <end position="195"/>
    </location>
</feature>
<dbReference type="SMART" id="SM01007">
    <property type="entry name" value="Aldolase_II"/>
    <property type="match status" value="1"/>
</dbReference>
<keyword evidence="5" id="KW-0479">Metal-binding</keyword>
<evidence type="ECO:0000256" key="4">
    <source>
        <dbReference type="ARBA" id="ARBA00013186"/>
    </source>
</evidence>
<dbReference type="EC" id="5.1.3.4" evidence="4"/>
<evidence type="ECO:0000256" key="6">
    <source>
        <dbReference type="ARBA" id="ARBA00022833"/>
    </source>
</evidence>
<keyword evidence="10" id="KW-1185">Reference proteome</keyword>